<accession>A0ABW2H273</accession>
<evidence type="ECO:0000313" key="3">
    <source>
        <dbReference type="Proteomes" id="UP001596392"/>
    </source>
</evidence>
<sequence length="296" mass="31235">MTDDSLAIHRLLDEAYAGIEMTPEARDLKEEMRANLVARMAELEGSGVSGAEAARRAMAELGDIRAIVTEAAATPTAAPWLDQRVRPRPAYVIRTLLLSLPAAAALAVLVWSVLDTAVHGWQPLAAAVLALTGGVIVADALRQETTSSYPLPAARALGYGAAATLGLAGAGCVAAARPEWPVGLLVAAGVLLVASAVAFTYLGVTQTNRHKPWMVRLQREHQEMADVFAGDPAAAARFGIYTAAIWLAALAGFVVLTLTVGWAWSWLALLSGLLAMLVIMARTMFRPRGSEPHRAA</sequence>
<comment type="caution">
    <text evidence="2">The sequence shown here is derived from an EMBL/GenBank/DDBJ whole genome shotgun (WGS) entry which is preliminary data.</text>
</comment>
<keyword evidence="3" id="KW-1185">Reference proteome</keyword>
<feature type="transmembrane region" description="Helical" evidence="1">
    <location>
        <begin position="91"/>
        <end position="114"/>
    </location>
</feature>
<reference evidence="3" key="1">
    <citation type="journal article" date="2019" name="Int. J. Syst. Evol. Microbiol.">
        <title>The Global Catalogue of Microorganisms (GCM) 10K type strain sequencing project: providing services to taxonomists for standard genome sequencing and annotation.</title>
        <authorList>
            <consortium name="The Broad Institute Genomics Platform"/>
            <consortium name="The Broad Institute Genome Sequencing Center for Infectious Disease"/>
            <person name="Wu L."/>
            <person name="Ma J."/>
        </authorList>
    </citation>
    <scope>NUCLEOTIDE SEQUENCE [LARGE SCALE GENOMIC DNA]</scope>
    <source>
        <strain evidence="3">CGMCC 1.9106</strain>
    </source>
</reference>
<keyword evidence="1" id="KW-1133">Transmembrane helix</keyword>
<keyword evidence="1" id="KW-0472">Membrane</keyword>
<dbReference type="RefSeq" id="WP_376809061.1">
    <property type="nucleotide sequence ID" value="NZ_JBHTAC010000036.1"/>
</dbReference>
<gene>
    <name evidence="2" type="ORF">ACFQO7_27345</name>
</gene>
<keyword evidence="1" id="KW-0812">Transmembrane</keyword>
<feature type="transmembrane region" description="Helical" evidence="1">
    <location>
        <begin position="153"/>
        <end position="176"/>
    </location>
</feature>
<evidence type="ECO:0000256" key="1">
    <source>
        <dbReference type="SAM" id="Phobius"/>
    </source>
</evidence>
<organism evidence="2 3">
    <name type="scientific">Catellatospora aurea</name>
    <dbReference type="NCBI Taxonomy" id="1337874"/>
    <lineage>
        <taxon>Bacteria</taxon>
        <taxon>Bacillati</taxon>
        <taxon>Actinomycetota</taxon>
        <taxon>Actinomycetes</taxon>
        <taxon>Micromonosporales</taxon>
        <taxon>Micromonosporaceae</taxon>
        <taxon>Catellatospora</taxon>
    </lineage>
</organism>
<dbReference type="EMBL" id="JBHTAC010000036">
    <property type="protein sequence ID" value="MFC7246207.1"/>
    <property type="molecule type" value="Genomic_DNA"/>
</dbReference>
<feature type="transmembrane region" description="Helical" evidence="1">
    <location>
        <begin position="182"/>
        <end position="204"/>
    </location>
</feature>
<dbReference type="InterPro" id="IPR047928">
    <property type="entry name" value="Perm_prefix_1"/>
</dbReference>
<dbReference type="NCBIfam" id="NF038403">
    <property type="entry name" value="perm_prefix_1"/>
    <property type="match status" value="1"/>
</dbReference>
<proteinExistence type="predicted"/>
<feature type="transmembrane region" description="Helical" evidence="1">
    <location>
        <begin position="238"/>
        <end position="258"/>
    </location>
</feature>
<name>A0ABW2H273_9ACTN</name>
<protein>
    <submittedName>
        <fullName evidence="2">Permease prefix domain 1-containing protein</fullName>
    </submittedName>
</protein>
<feature type="transmembrane region" description="Helical" evidence="1">
    <location>
        <begin position="264"/>
        <end position="285"/>
    </location>
</feature>
<dbReference type="Proteomes" id="UP001596392">
    <property type="component" value="Unassembled WGS sequence"/>
</dbReference>
<evidence type="ECO:0000313" key="2">
    <source>
        <dbReference type="EMBL" id="MFC7246207.1"/>
    </source>
</evidence>